<dbReference type="FunFam" id="3.10.50.10:FF:000003">
    <property type="entry name" value="Class V chitinase CHIT5b"/>
    <property type="match status" value="1"/>
</dbReference>
<feature type="chain" id="PRO_5029577683" description="GH18 domain-containing protein" evidence="6">
    <location>
        <begin position="25"/>
        <end position="751"/>
    </location>
</feature>
<keyword evidence="2 6" id="KW-0732">Signal</keyword>
<dbReference type="EMBL" id="JACBKZ010000007">
    <property type="protein sequence ID" value="KAF5945927.1"/>
    <property type="molecule type" value="Genomic_DNA"/>
</dbReference>
<dbReference type="Pfam" id="PF00704">
    <property type="entry name" value="Glyco_hydro_18"/>
    <property type="match status" value="2"/>
</dbReference>
<evidence type="ECO:0000256" key="2">
    <source>
        <dbReference type="ARBA" id="ARBA00022729"/>
    </source>
</evidence>
<dbReference type="SUPFAM" id="SSF54556">
    <property type="entry name" value="Chitinase insertion domain"/>
    <property type="match status" value="2"/>
</dbReference>
<evidence type="ECO:0000256" key="1">
    <source>
        <dbReference type="ARBA" id="ARBA00008682"/>
    </source>
</evidence>
<evidence type="ECO:0000256" key="4">
    <source>
        <dbReference type="ARBA" id="ARBA00023180"/>
    </source>
</evidence>
<evidence type="ECO:0000259" key="7">
    <source>
        <dbReference type="PROSITE" id="PS51910"/>
    </source>
</evidence>
<dbReference type="InterPro" id="IPR011583">
    <property type="entry name" value="Chitinase_II/V-like_cat"/>
</dbReference>
<feature type="signal peptide" evidence="6">
    <location>
        <begin position="1"/>
        <end position="24"/>
    </location>
</feature>
<proteinExistence type="inferred from homology"/>
<name>A0A7J7H008_CAMSI</name>
<dbReference type="InterPro" id="IPR050314">
    <property type="entry name" value="Glycosyl_Hydrlase_18"/>
</dbReference>
<evidence type="ECO:0000256" key="3">
    <source>
        <dbReference type="ARBA" id="ARBA00022801"/>
    </source>
</evidence>
<dbReference type="InterPro" id="IPR001223">
    <property type="entry name" value="Glyco_hydro18_cat"/>
</dbReference>
<dbReference type="FunFam" id="3.20.20.80:FF:000091">
    <property type="entry name" value="Class V chitinase CHIT5"/>
    <property type="match status" value="1"/>
</dbReference>
<dbReference type="Gene3D" id="3.10.50.10">
    <property type="match status" value="2"/>
</dbReference>
<comment type="caution">
    <text evidence="8">The sequence shown here is derived from an EMBL/GenBank/DDBJ whole genome shotgun (WGS) entry which is preliminary data.</text>
</comment>
<dbReference type="InterPro" id="IPR029070">
    <property type="entry name" value="Chitinase_insertion_sf"/>
</dbReference>
<dbReference type="Proteomes" id="UP000593564">
    <property type="component" value="Unassembled WGS sequence"/>
</dbReference>
<dbReference type="GO" id="GO:0008061">
    <property type="term" value="F:chitin binding"/>
    <property type="evidence" value="ECO:0007669"/>
    <property type="project" value="InterPro"/>
</dbReference>
<protein>
    <recommendedName>
        <fullName evidence="7">GH18 domain-containing protein</fullName>
    </recommendedName>
</protein>
<accession>A0A7J7H008</accession>
<dbReference type="SMART" id="SM00636">
    <property type="entry name" value="Glyco_18"/>
    <property type="match status" value="2"/>
</dbReference>
<keyword evidence="9" id="KW-1185">Reference proteome</keyword>
<keyword evidence="3" id="KW-0378">Hydrolase</keyword>
<dbReference type="PANTHER" id="PTHR11177:SF383">
    <property type="entry name" value="GLYCOSYL HYDROLASE FAMILY PROTEIN WITH CHITINASE INSERTION DOMAIN-CONTAINING PROTEIN"/>
    <property type="match status" value="1"/>
</dbReference>
<dbReference type="GO" id="GO:0005975">
    <property type="term" value="P:carbohydrate metabolic process"/>
    <property type="evidence" value="ECO:0007669"/>
    <property type="project" value="InterPro"/>
</dbReference>
<dbReference type="SUPFAM" id="SSF51445">
    <property type="entry name" value="(Trans)glycosidases"/>
    <property type="match status" value="2"/>
</dbReference>
<gene>
    <name evidence="8" type="ORF">HYC85_016155</name>
</gene>
<evidence type="ECO:0000256" key="6">
    <source>
        <dbReference type="SAM" id="SignalP"/>
    </source>
</evidence>
<comment type="similarity">
    <text evidence="1">Belongs to the glycosyl hydrolase 18 family. Chitinase class V subfamily.</text>
</comment>
<feature type="domain" description="GH18" evidence="7">
    <location>
        <begin position="27"/>
        <end position="369"/>
    </location>
</feature>
<keyword evidence="4" id="KW-0325">Glycoprotein</keyword>
<dbReference type="Gene3D" id="3.20.20.80">
    <property type="entry name" value="Glycosidases"/>
    <property type="match status" value="2"/>
</dbReference>
<dbReference type="GO" id="GO:0004568">
    <property type="term" value="F:chitinase activity"/>
    <property type="evidence" value="ECO:0007669"/>
    <property type="project" value="TreeGrafter"/>
</dbReference>
<evidence type="ECO:0000313" key="8">
    <source>
        <dbReference type="EMBL" id="KAF5945927.1"/>
    </source>
</evidence>
<reference evidence="8 9" key="2">
    <citation type="submission" date="2020-07" db="EMBL/GenBank/DDBJ databases">
        <title>Genome assembly of wild tea tree DASZ reveals pedigree and selection history of tea varieties.</title>
        <authorList>
            <person name="Zhang W."/>
        </authorList>
    </citation>
    <scope>NUCLEOTIDE SEQUENCE [LARGE SCALE GENOMIC DNA]</scope>
    <source>
        <strain evidence="9">cv. G240</strain>
        <tissue evidence="8">Leaf</tissue>
    </source>
</reference>
<reference evidence="9" key="1">
    <citation type="journal article" date="2020" name="Nat. Commun.">
        <title>Genome assembly of wild tea tree DASZ reveals pedigree and selection history of tea varieties.</title>
        <authorList>
            <person name="Zhang W."/>
            <person name="Zhang Y."/>
            <person name="Qiu H."/>
            <person name="Guo Y."/>
            <person name="Wan H."/>
            <person name="Zhang X."/>
            <person name="Scossa F."/>
            <person name="Alseekh S."/>
            <person name="Zhang Q."/>
            <person name="Wang P."/>
            <person name="Xu L."/>
            <person name="Schmidt M.H."/>
            <person name="Jia X."/>
            <person name="Li D."/>
            <person name="Zhu A."/>
            <person name="Guo F."/>
            <person name="Chen W."/>
            <person name="Ni D."/>
            <person name="Usadel B."/>
            <person name="Fernie A.R."/>
            <person name="Wen W."/>
        </authorList>
    </citation>
    <scope>NUCLEOTIDE SEQUENCE [LARGE SCALE GENOMIC DNA]</scope>
    <source>
        <strain evidence="9">cv. G240</strain>
    </source>
</reference>
<dbReference type="GO" id="GO:0005576">
    <property type="term" value="C:extracellular region"/>
    <property type="evidence" value="ECO:0007669"/>
    <property type="project" value="TreeGrafter"/>
</dbReference>
<organism evidence="8 9">
    <name type="scientific">Camellia sinensis</name>
    <name type="common">Tea plant</name>
    <name type="synonym">Thea sinensis</name>
    <dbReference type="NCBI Taxonomy" id="4442"/>
    <lineage>
        <taxon>Eukaryota</taxon>
        <taxon>Viridiplantae</taxon>
        <taxon>Streptophyta</taxon>
        <taxon>Embryophyta</taxon>
        <taxon>Tracheophyta</taxon>
        <taxon>Spermatophyta</taxon>
        <taxon>Magnoliopsida</taxon>
        <taxon>eudicotyledons</taxon>
        <taxon>Gunneridae</taxon>
        <taxon>Pentapetalae</taxon>
        <taxon>asterids</taxon>
        <taxon>Ericales</taxon>
        <taxon>Theaceae</taxon>
        <taxon>Camellia</taxon>
    </lineage>
</organism>
<evidence type="ECO:0000313" key="9">
    <source>
        <dbReference type="Proteomes" id="UP000593564"/>
    </source>
</evidence>
<dbReference type="CDD" id="cd02879">
    <property type="entry name" value="GH18_plant_chitinase_class_V"/>
    <property type="match status" value="1"/>
</dbReference>
<dbReference type="InterPro" id="IPR017853">
    <property type="entry name" value="GH"/>
</dbReference>
<dbReference type="PROSITE" id="PS51910">
    <property type="entry name" value="GH18_2"/>
    <property type="match status" value="2"/>
</dbReference>
<dbReference type="PANTHER" id="PTHR11177">
    <property type="entry name" value="CHITINASE"/>
    <property type="match status" value="1"/>
</dbReference>
<evidence type="ECO:0000256" key="5">
    <source>
        <dbReference type="ARBA" id="ARBA00023295"/>
    </source>
</evidence>
<dbReference type="AlphaFoldDB" id="A0A7J7H008"/>
<keyword evidence="5" id="KW-0326">Glycosidase</keyword>
<sequence>MASKTLLCLLICPLLFLQFHFSSAQTVVEASYWFPESGFLASDINSTLFTHLFCAFANLNSTTNQVTVSSSNNAPFSQFTSTVQLKNPSVKTLLSIGGGSSNRTAFASMASQSATRKTFIDSSIKLARSYGFQGLDLDWEYPQSASEINNFGLLFNEWRSAVTAEATATGKPALLLTAAVYYASTVNGVNYPIQSIANSCDWVNLMAYDFYGPTWSSVTNPPAQLFDPPSGSVSGSYGIKSWIQAGLNPKKMVFGMPFYGYAWKLVNANNHGFKAPSSGPVGSGDGSMGYKQIKAFITQNQATTVYNSSVVSDYCYSGTTWIGYDDIQSITAKVSYAKQQGLLGYFSWHVGVDNNWALSQRAQTVVEASYWFPESGFLASDIDSTLFTHLFCAFANLSSTTNQVIVSPSNNAPFSQFTSTVQLKNPSVKTLLSIGGGKSDRTAFASMASQSATRKTFIDSSIGLARSYGFLGLDLDWEYPQSASEINNFGLLFNEWRSAVMAEATATEKPALLLTAAVNYASTVNGVNYPIHCDWVNLMAYDFYGPTWSNVTNPPAARFDPPSGSVSGSYGIKSWIQAGLSPKKMVFGMPFFGYAWKLVNADNHGFKAPSSGPVGSDEGAMGYKQIKAFITQNQATTVYNSNMMISRVSQPRFHMLSNRDCLGTFLGMLELTTIGLFHNKFENFMLIFSNNSIINKFKGPIFINDSTFIPFLYAKHASSLCSLHKCAYQFVYVSIYFRHFSNFDLNLNCTC</sequence>
<dbReference type="GO" id="GO:0006032">
    <property type="term" value="P:chitin catabolic process"/>
    <property type="evidence" value="ECO:0007669"/>
    <property type="project" value="TreeGrafter"/>
</dbReference>
<feature type="domain" description="GH18" evidence="7">
    <location>
        <begin position="365"/>
        <end position="751"/>
    </location>
</feature>